<organism evidence="2 3">
    <name type="scientific">Exophiala mesophila</name>
    <name type="common">Black yeast-like fungus</name>
    <dbReference type="NCBI Taxonomy" id="212818"/>
    <lineage>
        <taxon>Eukaryota</taxon>
        <taxon>Fungi</taxon>
        <taxon>Dikarya</taxon>
        <taxon>Ascomycota</taxon>
        <taxon>Pezizomycotina</taxon>
        <taxon>Eurotiomycetes</taxon>
        <taxon>Chaetothyriomycetidae</taxon>
        <taxon>Chaetothyriales</taxon>
        <taxon>Herpotrichiellaceae</taxon>
        <taxon>Exophiala</taxon>
    </lineage>
</organism>
<dbReference type="Proteomes" id="UP000288859">
    <property type="component" value="Unassembled WGS sequence"/>
</dbReference>
<protein>
    <submittedName>
        <fullName evidence="2">Uncharacterized protein</fullName>
    </submittedName>
</protein>
<dbReference type="EMBL" id="NAJM01000024">
    <property type="protein sequence ID" value="RVX70275.1"/>
    <property type="molecule type" value="Genomic_DNA"/>
</dbReference>
<feature type="region of interest" description="Disordered" evidence="1">
    <location>
        <begin position="286"/>
        <end position="305"/>
    </location>
</feature>
<gene>
    <name evidence="2" type="ORF">B0A52_05608</name>
</gene>
<dbReference type="VEuPathDB" id="FungiDB:PV10_08357"/>
<evidence type="ECO:0000313" key="3">
    <source>
        <dbReference type="Proteomes" id="UP000288859"/>
    </source>
</evidence>
<name>A0A438N409_EXOME</name>
<evidence type="ECO:0000256" key="1">
    <source>
        <dbReference type="SAM" id="MobiDB-lite"/>
    </source>
</evidence>
<dbReference type="OrthoDB" id="4161012at2759"/>
<reference evidence="2 3" key="1">
    <citation type="submission" date="2017-03" db="EMBL/GenBank/DDBJ databases">
        <title>Genomes of endolithic fungi from Antarctica.</title>
        <authorList>
            <person name="Coleine C."/>
            <person name="Masonjones S."/>
            <person name="Stajich J.E."/>
        </authorList>
    </citation>
    <scope>NUCLEOTIDE SEQUENCE [LARGE SCALE GENOMIC DNA]</scope>
    <source>
        <strain evidence="2 3">CCFEE 6314</strain>
    </source>
</reference>
<feature type="region of interest" description="Disordered" evidence="1">
    <location>
        <begin position="399"/>
        <end position="421"/>
    </location>
</feature>
<comment type="caution">
    <text evidence="2">The sequence shown here is derived from an EMBL/GenBank/DDBJ whole genome shotgun (WGS) entry which is preliminary data.</text>
</comment>
<accession>A0A438N409</accession>
<proteinExistence type="predicted"/>
<evidence type="ECO:0000313" key="2">
    <source>
        <dbReference type="EMBL" id="RVX70275.1"/>
    </source>
</evidence>
<dbReference type="AlphaFoldDB" id="A0A438N409"/>
<sequence length="473" mass="53594">MDPGSPLLAPTPCWSNPRFLTNRSPNISLPLLAPPPQIYPYMAIWREESSILLSVRFSSWKEASSLANRFWNKIEMLPVLPAFLYPRDSERTQSTLPNSLLLMPMPQADGVPHYAGRRSPWRDMDLPDGRSDHSFTGSLSSVAYSTTAPASISSSAGEEDSDGFALLGNLLREDRPDMDAVRQCISDILDDNVRPAHNQGWYRPCSPDNQFAAELEPWIRGQSMTELVETYYKRDPNRATYGERVTIPRRIGTKDKSQSPEMSIGMSEEELTKDLVKPVPVPGVRREKTHAEKEQERRTHHRELQKEGDFRSPDIVVVCGIEHADKMKETNTQRAKGPGKYEQLCMAILSQELGGRVVQSEHDGRLRAERIVWMLLDWMLRQTLPRPGGNHCGPCARLREHQPTERNLDQPARKRGPDELEEGKLDWVAETIQKLASSASYATPLTEPSPVASNKLRVDATTDFFWWIDVKSR</sequence>